<reference evidence="1 2" key="1">
    <citation type="journal article" date="2005" name="Nucleic Acids Res.">
        <title>Genomic blueprint of Hahella chejuensis, a marine microbe producing an algicidal agent.</title>
        <authorList>
            <person name="Jeong H."/>
            <person name="Yim J.H."/>
            <person name="Lee C."/>
            <person name="Choi S.-H."/>
            <person name="Park Y.K."/>
            <person name="Yoon S.H."/>
            <person name="Hur C.-G."/>
            <person name="Kang H.-Y."/>
            <person name="Kim D."/>
            <person name="Lee H.H."/>
            <person name="Park K.H."/>
            <person name="Park S.-H."/>
            <person name="Park H.-S."/>
            <person name="Lee H.K."/>
            <person name="Oh T.K."/>
            <person name="Kim J.F."/>
        </authorList>
    </citation>
    <scope>NUCLEOTIDE SEQUENCE [LARGE SCALE GENOMIC DNA]</scope>
    <source>
        <strain evidence="1 2">KCTC 2396</strain>
    </source>
</reference>
<gene>
    <name evidence="1" type="ordered locus">HCH_03941</name>
</gene>
<proteinExistence type="predicted"/>
<dbReference type="Proteomes" id="UP000000238">
    <property type="component" value="Chromosome"/>
</dbReference>
<organism evidence="1 2">
    <name type="scientific">Hahella chejuensis (strain KCTC 2396)</name>
    <dbReference type="NCBI Taxonomy" id="349521"/>
    <lineage>
        <taxon>Bacteria</taxon>
        <taxon>Pseudomonadati</taxon>
        <taxon>Pseudomonadota</taxon>
        <taxon>Gammaproteobacteria</taxon>
        <taxon>Oceanospirillales</taxon>
        <taxon>Hahellaceae</taxon>
        <taxon>Hahella</taxon>
    </lineage>
</organism>
<dbReference type="KEGG" id="hch:HCH_03941"/>
<dbReference type="AlphaFoldDB" id="Q2SFB2"/>
<keyword evidence="2" id="KW-1185">Reference proteome</keyword>
<protein>
    <submittedName>
        <fullName evidence="1">Uncharacterized protein</fullName>
    </submittedName>
</protein>
<accession>Q2SFB2</accession>
<dbReference type="EMBL" id="CP000155">
    <property type="protein sequence ID" value="ABC30662.1"/>
    <property type="molecule type" value="Genomic_DNA"/>
</dbReference>
<dbReference type="HOGENOM" id="CLU_3290501_0_0_6"/>
<evidence type="ECO:0000313" key="2">
    <source>
        <dbReference type="Proteomes" id="UP000000238"/>
    </source>
</evidence>
<sequence length="40" mass="4321">MVPLLFLTLNQCRQKKAGGDCLCALAARICRQPFPKSASA</sequence>
<evidence type="ECO:0000313" key="1">
    <source>
        <dbReference type="EMBL" id="ABC30662.1"/>
    </source>
</evidence>
<name>Q2SFB2_HAHCH</name>